<protein>
    <submittedName>
        <fullName evidence="2">Uncharacterized protein</fullName>
    </submittedName>
</protein>
<gene>
    <name evidence="2" type="ORF">OW255_19760</name>
</gene>
<keyword evidence="1" id="KW-0812">Transmembrane</keyword>
<sequence length="65" mass="7519">MKNLINKIIANLGYIIIICGMLIAEKISTQATWANIIKDNFWRIIFILIVIVVSELIVKYIKENK</sequence>
<keyword evidence="1" id="KW-0472">Membrane</keyword>
<feature type="transmembrane region" description="Helical" evidence="1">
    <location>
        <begin position="12"/>
        <end position="29"/>
    </location>
</feature>
<name>A0ABY7AB88_9FIRM</name>
<reference evidence="2" key="1">
    <citation type="submission" date="2022-11" db="EMBL/GenBank/DDBJ databases">
        <title>Lacrimispora xylanolytica sy1, complete genome.</title>
        <authorList>
            <person name="Choi S."/>
        </authorList>
    </citation>
    <scope>NUCLEOTIDE SEQUENCE</scope>
    <source>
        <strain evidence="2">Sy1</strain>
    </source>
</reference>
<feature type="transmembrane region" description="Helical" evidence="1">
    <location>
        <begin position="41"/>
        <end position="61"/>
    </location>
</feature>
<organism evidence="2 3">
    <name type="scientific">Lacrimispora xylanolytica</name>
    <dbReference type="NCBI Taxonomy" id="29375"/>
    <lineage>
        <taxon>Bacteria</taxon>
        <taxon>Bacillati</taxon>
        <taxon>Bacillota</taxon>
        <taxon>Clostridia</taxon>
        <taxon>Lachnospirales</taxon>
        <taxon>Lachnospiraceae</taxon>
        <taxon>Lacrimispora</taxon>
    </lineage>
</organism>
<keyword evidence="3" id="KW-1185">Reference proteome</keyword>
<proteinExistence type="predicted"/>
<dbReference type="EMBL" id="CP113524">
    <property type="protein sequence ID" value="WAJ23762.1"/>
    <property type="molecule type" value="Genomic_DNA"/>
</dbReference>
<evidence type="ECO:0000256" key="1">
    <source>
        <dbReference type="SAM" id="Phobius"/>
    </source>
</evidence>
<evidence type="ECO:0000313" key="2">
    <source>
        <dbReference type="EMBL" id="WAJ23762.1"/>
    </source>
</evidence>
<keyword evidence="1" id="KW-1133">Transmembrane helix</keyword>
<evidence type="ECO:0000313" key="3">
    <source>
        <dbReference type="Proteomes" id="UP001163115"/>
    </source>
</evidence>
<dbReference type="Proteomes" id="UP001163115">
    <property type="component" value="Chromosome"/>
</dbReference>
<dbReference type="RefSeq" id="WP_268115110.1">
    <property type="nucleotide sequence ID" value="NZ_CP113524.1"/>
</dbReference>
<accession>A0ABY7AB88</accession>